<reference evidence="1" key="1">
    <citation type="submission" date="2020-08" db="EMBL/GenBank/DDBJ databases">
        <title>Multicomponent nature underlies the extraordinary mechanical properties of spider dragline silk.</title>
        <authorList>
            <person name="Kono N."/>
            <person name="Nakamura H."/>
            <person name="Mori M."/>
            <person name="Yoshida Y."/>
            <person name="Ohtoshi R."/>
            <person name="Malay A.D."/>
            <person name="Moran D.A.P."/>
            <person name="Tomita M."/>
            <person name="Numata K."/>
            <person name="Arakawa K."/>
        </authorList>
    </citation>
    <scope>NUCLEOTIDE SEQUENCE</scope>
</reference>
<evidence type="ECO:0000313" key="1">
    <source>
        <dbReference type="EMBL" id="GFT38608.1"/>
    </source>
</evidence>
<protein>
    <submittedName>
        <fullName evidence="1">Uncharacterized protein</fullName>
    </submittedName>
</protein>
<gene>
    <name evidence="1" type="ORF">NPIL_43681</name>
</gene>
<name>A0A8X6TRC2_NEPPI</name>
<dbReference type="Proteomes" id="UP000887013">
    <property type="component" value="Unassembled WGS sequence"/>
</dbReference>
<comment type="caution">
    <text evidence="1">The sequence shown here is derived from an EMBL/GenBank/DDBJ whole genome shotgun (WGS) entry which is preliminary data.</text>
</comment>
<accession>A0A8X6TRC2</accession>
<dbReference type="AlphaFoldDB" id="A0A8X6TRC2"/>
<keyword evidence="2" id="KW-1185">Reference proteome</keyword>
<dbReference type="EMBL" id="BMAW01109482">
    <property type="protein sequence ID" value="GFT38608.1"/>
    <property type="molecule type" value="Genomic_DNA"/>
</dbReference>
<organism evidence="1 2">
    <name type="scientific">Nephila pilipes</name>
    <name type="common">Giant wood spider</name>
    <name type="synonym">Nephila maculata</name>
    <dbReference type="NCBI Taxonomy" id="299642"/>
    <lineage>
        <taxon>Eukaryota</taxon>
        <taxon>Metazoa</taxon>
        <taxon>Ecdysozoa</taxon>
        <taxon>Arthropoda</taxon>
        <taxon>Chelicerata</taxon>
        <taxon>Arachnida</taxon>
        <taxon>Araneae</taxon>
        <taxon>Araneomorphae</taxon>
        <taxon>Entelegynae</taxon>
        <taxon>Araneoidea</taxon>
        <taxon>Nephilidae</taxon>
        <taxon>Nephila</taxon>
    </lineage>
</organism>
<sequence>MKALSSAFESINFISGCLALKKAQPTNSVFCHSFIYLSINLSAAAELGQAPGNKCNGGPIVGRLVITHPFLLPIRDDLKLPPKTFPTLKMKTNALRP</sequence>
<proteinExistence type="predicted"/>
<evidence type="ECO:0000313" key="2">
    <source>
        <dbReference type="Proteomes" id="UP000887013"/>
    </source>
</evidence>
<dbReference type="OrthoDB" id="10280376at2759"/>